<dbReference type="VEuPathDB" id="FungiDB:CIHG_04185"/>
<gene>
    <name evidence="1" type="ORF">CIHG_04185</name>
</gene>
<dbReference type="AlphaFoldDB" id="A0A0J8RP85"/>
<organism evidence="1 2">
    <name type="scientific">Coccidioides immitis H538.4</name>
    <dbReference type="NCBI Taxonomy" id="396776"/>
    <lineage>
        <taxon>Eukaryota</taxon>
        <taxon>Fungi</taxon>
        <taxon>Dikarya</taxon>
        <taxon>Ascomycota</taxon>
        <taxon>Pezizomycotina</taxon>
        <taxon>Eurotiomycetes</taxon>
        <taxon>Eurotiomycetidae</taxon>
        <taxon>Onygenales</taxon>
        <taxon>Onygenaceae</taxon>
        <taxon>Coccidioides</taxon>
    </lineage>
</organism>
<dbReference type="Proteomes" id="UP000054563">
    <property type="component" value="Unassembled WGS sequence"/>
</dbReference>
<reference evidence="2" key="1">
    <citation type="journal article" date="2010" name="Genome Res.">
        <title>Population genomic sequencing of Coccidioides fungi reveals recent hybridization and transposon control.</title>
        <authorList>
            <person name="Neafsey D.E."/>
            <person name="Barker B.M."/>
            <person name="Sharpton T.J."/>
            <person name="Stajich J.E."/>
            <person name="Park D.J."/>
            <person name="Whiston E."/>
            <person name="Hung C.-Y."/>
            <person name="McMahan C."/>
            <person name="White J."/>
            <person name="Sykes S."/>
            <person name="Heiman D."/>
            <person name="Young S."/>
            <person name="Zeng Q."/>
            <person name="Abouelleil A."/>
            <person name="Aftuck L."/>
            <person name="Bessette D."/>
            <person name="Brown A."/>
            <person name="FitzGerald M."/>
            <person name="Lui A."/>
            <person name="Macdonald J.P."/>
            <person name="Priest M."/>
            <person name="Orbach M.J."/>
            <person name="Galgiani J.N."/>
            <person name="Kirkland T.N."/>
            <person name="Cole G.T."/>
            <person name="Birren B.W."/>
            <person name="Henn M.R."/>
            <person name="Taylor J.W."/>
            <person name="Rounsley S.D."/>
        </authorList>
    </citation>
    <scope>NUCLEOTIDE SEQUENCE [LARGE SCALE GENOMIC DNA]</scope>
    <source>
        <strain evidence="2">H538.4</strain>
    </source>
</reference>
<dbReference type="EMBL" id="DS016992">
    <property type="protein sequence ID" value="KMU86396.1"/>
    <property type="molecule type" value="Genomic_DNA"/>
</dbReference>
<protein>
    <submittedName>
        <fullName evidence="1">Uncharacterized protein</fullName>
    </submittedName>
</protein>
<evidence type="ECO:0000313" key="1">
    <source>
        <dbReference type="EMBL" id="KMU86396.1"/>
    </source>
</evidence>
<name>A0A0J8RP85_COCIT</name>
<evidence type="ECO:0000313" key="2">
    <source>
        <dbReference type="Proteomes" id="UP000054563"/>
    </source>
</evidence>
<sequence length="102" mass="11476">MVGPKSPQSGGDNFIQPWSAEVRNSATKQRAEVLHDSTQVQAYVSIYRAADVSRWPRRGQWFQALFAFRLEEFQLLRFRGTTKSTPQLPLYSAGLSALSTGQ</sequence>
<accession>A0A0J8RP85</accession>
<proteinExistence type="predicted"/>